<dbReference type="GO" id="GO:0008270">
    <property type="term" value="F:zinc ion binding"/>
    <property type="evidence" value="ECO:0007669"/>
    <property type="project" value="UniProtKB-KW"/>
</dbReference>
<keyword evidence="4" id="KW-0812">Transmembrane</keyword>
<dbReference type="PANTHER" id="PTHR14879:SF5">
    <property type="entry name" value="RING-TYPE DOMAIN-CONTAINING PROTEIN"/>
    <property type="match status" value="1"/>
</dbReference>
<accession>A0A553P8E3</accession>
<dbReference type="AlphaFoldDB" id="A0A553P8E3"/>
<evidence type="ECO:0000313" key="7">
    <source>
        <dbReference type="Proteomes" id="UP000318571"/>
    </source>
</evidence>
<keyword evidence="1 3" id="KW-0863">Zinc-finger</keyword>
<evidence type="ECO:0000313" key="6">
    <source>
        <dbReference type="EMBL" id="TRY73939.1"/>
    </source>
</evidence>
<organism evidence="6 7">
    <name type="scientific">Tigriopus californicus</name>
    <name type="common">Marine copepod</name>
    <dbReference type="NCBI Taxonomy" id="6832"/>
    <lineage>
        <taxon>Eukaryota</taxon>
        <taxon>Metazoa</taxon>
        <taxon>Ecdysozoa</taxon>
        <taxon>Arthropoda</taxon>
        <taxon>Crustacea</taxon>
        <taxon>Multicrustacea</taxon>
        <taxon>Hexanauplia</taxon>
        <taxon>Copepoda</taxon>
        <taxon>Harpacticoida</taxon>
        <taxon>Harpacticidae</taxon>
        <taxon>Tigriopus</taxon>
    </lineage>
</organism>
<feature type="transmembrane region" description="Helical" evidence="4">
    <location>
        <begin position="21"/>
        <end position="39"/>
    </location>
</feature>
<dbReference type="PROSITE" id="PS50089">
    <property type="entry name" value="ZF_RING_2"/>
    <property type="match status" value="1"/>
</dbReference>
<feature type="transmembrane region" description="Helical" evidence="4">
    <location>
        <begin position="59"/>
        <end position="81"/>
    </location>
</feature>
<keyword evidence="7" id="KW-1185">Reference proteome</keyword>
<keyword evidence="1 3" id="KW-0479">Metal-binding</keyword>
<dbReference type="InterPro" id="IPR051728">
    <property type="entry name" value="RING-FYVE_E3_ubiquitin-ligase"/>
</dbReference>
<feature type="domain" description="RING-type" evidence="5">
    <location>
        <begin position="125"/>
        <end position="160"/>
    </location>
</feature>
<dbReference type="SUPFAM" id="SSF57850">
    <property type="entry name" value="RING/U-box"/>
    <property type="match status" value="1"/>
</dbReference>
<evidence type="ECO:0000256" key="2">
    <source>
        <dbReference type="ARBA" id="ARBA00022833"/>
    </source>
</evidence>
<protein>
    <recommendedName>
        <fullName evidence="5">RING-type domain-containing protein</fullName>
    </recommendedName>
</protein>
<gene>
    <name evidence="6" type="ORF">TCAL_01507</name>
</gene>
<dbReference type="PANTHER" id="PTHR14879">
    <property type="entry name" value="CASPASE REGULATOR, RING FINGER DOMAIN-CONTAINING"/>
    <property type="match status" value="1"/>
</dbReference>
<evidence type="ECO:0000259" key="5">
    <source>
        <dbReference type="PROSITE" id="PS50089"/>
    </source>
</evidence>
<evidence type="ECO:0000256" key="1">
    <source>
        <dbReference type="ARBA" id="ARBA00022771"/>
    </source>
</evidence>
<dbReference type="Gene3D" id="3.30.40.10">
    <property type="entry name" value="Zinc/RING finger domain, C3HC4 (zinc finger)"/>
    <property type="match status" value="1"/>
</dbReference>
<proteinExistence type="predicted"/>
<dbReference type="EMBL" id="VCGU01000007">
    <property type="protein sequence ID" value="TRY73939.1"/>
    <property type="molecule type" value="Genomic_DNA"/>
</dbReference>
<comment type="caution">
    <text evidence="6">The sequence shown here is derived from an EMBL/GenBank/DDBJ whole genome shotgun (WGS) entry which is preliminary data.</text>
</comment>
<keyword evidence="2" id="KW-0862">Zinc</keyword>
<dbReference type="Proteomes" id="UP000318571">
    <property type="component" value="Chromosome 3"/>
</dbReference>
<name>A0A553P8E3_TIGCA</name>
<dbReference type="STRING" id="6832.A0A553P8E3"/>
<keyword evidence="4" id="KW-0472">Membrane</keyword>
<evidence type="ECO:0000256" key="4">
    <source>
        <dbReference type="SAM" id="Phobius"/>
    </source>
</evidence>
<keyword evidence="4" id="KW-1133">Transmembrane helix</keyword>
<dbReference type="InterPro" id="IPR013083">
    <property type="entry name" value="Znf_RING/FYVE/PHD"/>
</dbReference>
<evidence type="ECO:0000256" key="3">
    <source>
        <dbReference type="PROSITE-ProRule" id="PRU00175"/>
    </source>
</evidence>
<dbReference type="Pfam" id="PF13920">
    <property type="entry name" value="zf-C3HC4_3"/>
    <property type="match status" value="1"/>
</dbReference>
<dbReference type="InterPro" id="IPR001841">
    <property type="entry name" value="Znf_RING"/>
</dbReference>
<sequence>MGRTKFWGYVTESAMWFGMTGSLWVLHLGVSSLRVSFYPDSLSLAPETTTWPIVGSSRIAQSVVGVTVGLPLVWITFWSLFECVRLRQKVASLTARLRRNEKTSKDLHHEVRIKSQASQAQSRECTMCYAAPADMLFIPCLHLFACQSCSVHLTKCPYCKQPVQTRRKVFIMS</sequence>
<reference evidence="6 7" key="1">
    <citation type="journal article" date="2018" name="Nat. Ecol. Evol.">
        <title>Genomic signatures of mitonuclear coevolution across populations of Tigriopus californicus.</title>
        <authorList>
            <person name="Barreto F.S."/>
            <person name="Watson E.T."/>
            <person name="Lima T.G."/>
            <person name="Willett C.S."/>
            <person name="Edmands S."/>
            <person name="Li W."/>
            <person name="Burton R.S."/>
        </authorList>
    </citation>
    <scope>NUCLEOTIDE SEQUENCE [LARGE SCALE GENOMIC DNA]</scope>
    <source>
        <strain evidence="6 7">San Diego</strain>
    </source>
</reference>